<dbReference type="Pfam" id="PF14846">
    <property type="entry name" value="DUF4485"/>
    <property type="match status" value="1"/>
</dbReference>
<gene>
    <name evidence="3" type="ORF">A3770_02p17680</name>
</gene>
<reference evidence="3 4" key="1">
    <citation type="submission" date="2018-07" db="EMBL/GenBank/DDBJ databases">
        <title>The complete nuclear genome of the prasinophyte Chloropicon primus (CCMP1205).</title>
        <authorList>
            <person name="Pombert J.-F."/>
            <person name="Otis C."/>
            <person name="Turmel M."/>
            <person name="Lemieux C."/>
        </authorList>
    </citation>
    <scope>NUCLEOTIDE SEQUENCE [LARGE SCALE GENOMIC DNA]</scope>
    <source>
        <strain evidence="3 4">CCMP1205</strain>
    </source>
</reference>
<dbReference type="EMBL" id="CP031035">
    <property type="protein sequence ID" value="QDZ19250.1"/>
    <property type="molecule type" value="Genomic_DNA"/>
</dbReference>
<accession>A0A5B8MIR0</accession>
<dbReference type="Proteomes" id="UP000316726">
    <property type="component" value="Chromosome 2"/>
</dbReference>
<organism evidence="3 4">
    <name type="scientific">Chloropicon primus</name>
    <dbReference type="NCBI Taxonomy" id="1764295"/>
    <lineage>
        <taxon>Eukaryota</taxon>
        <taxon>Viridiplantae</taxon>
        <taxon>Chlorophyta</taxon>
        <taxon>Chloropicophyceae</taxon>
        <taxon>Chloropicales</taxon>
        <taxon>Chloropicaceae</taxon>
        <taxon>Chloropicon</taxon>
    </lineage>
</organism>
<evidence type="ECO:0000259" key="2">
    <source>
        <dbReference type="Pfam" id="PF14846"/>
    </source>
</evidence>
<feature type="coiled-coil region" evidence="1">
    <location>
        <begin position="195"/>
        <end position="240"/>
    </location>
</feature>
<evidence type="ECO:0000313" key="4">
    <source>
        <dbReference type="Proteomes" id="UP000316726"/>
    </source>
</evidence>
<dbReference type="OrthoDB" id="78101at2759"/>
<protein>
    <recommendedName>
        <fullName evidence="2">DUF4485 domain-containing protein</fullName>
    </recommendedName>
</protein>
<dbReference type="PANTHER" id="PTHR18871">
    <property type="entry name" value="CENTROSOMAL PROTEIN OF 112 KDA"/>
    <property type="match status" value="1"/>
</dbReference>
<dbReference type="InterPro" id="IPR027831">
    <property type="entry name" value="DUF4485"/>
</dbReference>
<evidence type="ECO:0000256" key="1">
    <source>
        <dbReference type="SAM" id="Coils"/>
    </source>
</evidence>
<evidence type="ECO:0000313" key="3">
    <source>
        <dbReference type="EMBL" id="QDZ19250.1"/>
    </source>
</evidence>
<dbReference type="AlphaFoldDB" id="A0A5B8MIR0"/>
<dbReference type="PANTHER" id="PTHR18871:SF2">
    <property type="entry name" value="CENTROSOMAL PROTEIN OF 112 KDA"/>
    <property type="match status" value="1"/>
</dbReference>
<feature type="domain" description="DUF4485" evidence="2">
    <location>
        <begin position="37"/>
        <end position="117"/>
    </location>
</feature>
<sequence length="307" mass="35535">MAHHEAVEEEGDVILRKYFGVPTDKTLRELYTSTSSDATFFKLAEKIEKLSVKCSKTVKHRIECWLRKLCQQTSNYDWKKNRNHYATLLLDMLERGKLEFPFNKRPEEGPLKTLPSYLRPFSSGGVSQRQKTAFKPELRKPARHNAQEDIVNIASAAVDVLHEHNVSRSALSSIDNASGFRYDAEIQLGASRERCLELEMQVNSKNDQIAQLERRLVLARKAHDKDVKKYKHKIQALKDTYTKNLGEIIKRYTLHYKKKGARPVPTRQQQLVPETSVESDKLRGFLKDLKSQMQALKRNLEEEEVAR</sequence>
<proteinExistence type="predicted"/>
<keyword evidence="4" id="KW-1185">Reference proteome</keyword>
<name>A0A5B8MIR0_9CHLO</name>
<dbReference type="InterPro" id="IPR055310">
    <property type="entry name" value="CEP112"/>
</dbReference>
<dbReference type="STRING" id="1764295.A0A5B8MIR0"/>
<keyword evidence="1" id="KW-0175">Coiled coil</keyword>
<feature type="coiled-coil region" evidence="1">
    <location>
        <begin position="279"/>
        <end position="306"/>
    </location>
</feature>